<evidence type="ECO:0000313" key="1">
    <source>
        <dbReference type="EMBL" id="SDP31140.1"/>
    </source>
</evidence>
<accession>A0A1H0RP06</accession>
<organism evidence="1 2">
    <name type="scientific">Paracidovorax cattleyae</name>
    <dbReference type="NCBI Taxonomy" id="80868"/>
    <lineage>
        <taxon>Bacteria</taxon>
        <taxon>Pseudomonadati</taxon>
        <taxon>Pseudomonadota</taxon>
        <taxon>Betaproteobacteria</taxon>
        <taxon>Burkholderiales</taxon>
        <taxon>Comamonadaceae</taxon>
        <taxon>Paracidovorax</taxon>
    </lineage>
</organism>
<keyword evidence="2" id="KW-1185">Reference proteome</keyword>
<gene>
    <name evidence="1" type="ORF">SAMN04489708_110163</name>
</gene>
<evidence type="ECO:0000313" key="2">
    <source>
        <dbReference type="Proteomes" id="UP000199317"/>
    </source>
</evidence>
<sequence>MRRPHDETVAGLNRSDPAFALEVINGILEDGNQAELLTMHRRRMGPCLNKMRWTS</sequence>
<name>A0A1H0RP06_9BURK</name>
<protein>
    <submittedName>
        <fullName evidence="1">Uncharacterized protein</fullName>
    </submittedName>
</protein>
<dbReference type="AlphaFoldDB" id="A0A1H0RP06"/>
<dbReference type="Proteomes" id="UP000199317">
    <property type="component" value="Unassembled WGS sequence"/>
</dbReference>
<dbReference type="EMBL" id="FNJL01000010">
    <property type="protein sequence ID" value="SDP31140.1"/>
    <property type="molecule type" value="Genomic_DNA"/>
</dbReference>
<proteinExistence type="predicted"/>
<dbReference type="RefSeq" id="WP_167361234.1">
    <property type="nucleotide sequence ID" value="NZ_CP028290.1"/>
</dbReference>
<reference evidence="2" key="1">
    <citation type="submission" date="2016-10" db="EMBL/GenBank/DDBJ databases">
        <authorList>
            <person name="Varghese N."/>
            <person name="Submissions S."/>
        </authorList>
    </citation>
    <scope>NUCLEOTIDE SEQUENCE [LARGE SCALE GENOMIC DNA]</scope>
    <source>
        <strain evidence="2">DSM 17101</strain>
    </source>
</reference>